<keyword evidence="7 8" id="KW-0464">Manganese</keyword>
<keyword evidence="8" id="KW-0234">DNA repair</keyword>
<comment type="function">
    <text evidence="8">Nuclease required for the repair of DNA interstrand cross-links (ICL). Acts as a 5'-3' exonuclease that anchors at a cut end of DNA and cleaves DNA successively at every third nucleotide, allowing to excise an ICL from one strand through flanking incisions.</text>
</comment>
<keyword evidence="8" id="KW-0539">Nucleus</keyword>
<feature type="region of interest" description="Disordered" evidence="9">
    <location>
        <begin position="1"/>
        <end position="47"/>
    </location>
</feature>
<dbReference type="GO" id="GO:0005634">
    <property type="term" value="C:nucleus"/>
    <property type="evidence" value="ECO:0007669"/>
    <property type="project" value="UniProtKB-SubCell"/>
</dbReference>
<sequence>MSQSQSFGNFPKRKFVKSPRKSYFSPRSKNKNQYRRKSTGTPNSEVKRTILHYYSPTSETKRVRLTPDDENDVESHNISTTSIGISVRKDLFDSKLDNDASNKDIITISDDDEDDISNFDLHFDRRNKKECSKKLLKDVKVENISSSVKCGNNSKDELHSEDTQKLLDKTENVKPKFKLSSFTVITDDEVPKKQLNQEKLENKSDTLNDEFENLQEVPEPKLDKNTEVIIYSSPKKSPKKTPNQNSPNKSVESVEDVVSLVEDIDWWDDDNHQVSTTSKQTTVVAKKTSDCNESTSKNVDPIIHNNTSHNSNNNNADDIKNVNGESNGKTMETSSADDKIDKISNNSPDFMLDCDLLYYIVTTPPACIAWSTIFVHSKHQNIYKKYLSLPKEEKLLYSRLFQRKYDWIRLDNMKYNAFITNINMSINLLTSLGFIKYFNAETEDLSVALNLMRLDEVKKASDILKLNKKGNKTDMIDAILKEIKNQPHLNFGNTMPVNRIKMKLAAFLPELIKLEDEPRNLFMSFLLISTYAQTKSKDDNRIHIVVDLLFRLRNKSLKDLGVPLTPIPIFKSLASFEEYEKSVNLVDQLIEAKKEKKWNEAKELIINAKTELVLFLGNAQNIIELNEMPEYFRKFTSGANYVYALSEGIEVLKKFRTDVCVVETIGCIKVLIEQNYFQKGKRPHWTCELALLLERSKNYNELFMVLRNALKDDLLTPLGKFVLAQRCEMLIKKKRGLSPSQRSDLALLSEIEPFRYSTNSIQAKAMPNVSTNKKQMWSIETNNGRQYTGVEEIVRQHYMSSEGGSFSDGCHDEGRIIITLALCAFWDIIYYPIEGMFHVRLQSKPLDWGSSAFYWNRADLIKEHIKQFRIGGISKLMDVITNVCSKYYGTLSLLSWELIQAERLPDIKIFLECLGVEPFLNFCDYLLQGYKERSSGLPDLTLWNVNTSKCLFVEVKGPTDKLSPKQIIWLKKFNEFGIDAEVCHVHTLHTGKRDIVTSKTE</sequence>
<feature type="domain" description="VRR-NUC" evidence="10">
    <location>
        <begin position="900"/>
        <end position="987"/>
    </location>
</feature>
<keyword evidence="12" id="KW-1185">Reference proteome</keyword>
<dbReference type="InterPro" id="IPR049132">
    <property type="entry name" value="FAN1-like_euk"/>
</dbReference>
<feature type="region of interest" description="Disordered" evidence="9">
    <location>
        <begin position="231"/>
        <end position="254"/>
    </location>
</feature>
<dbReference type="CDD" id="cd22326">
    <property type="entry name" value="FAN1-like"/>
    <property type="match status" value="1"/>
</dbReference>
<feature type="compositionally biased region" description="Basic residues" evidence="9">
    <location>
        <begin position="11"/>
        <end position="20"/>
    </location>
</feature>
<feature type="compositionally biased region" description="Low complexity" evidence="9">
    <location>
        <begin position="232"/>
        <end position="254"/>
    </location>
</feature>
<dbReference type="GO" id="GO:0046872">
    <property type="term" value="F:metal ion binding"/>
    <property type="evidence" value="ECO:0007669"/>
    <property type="project" value="UniProtKB-KW"/>
</dbReference>
<reference evidence="11 12" key="1">
    <citation type="submission" date="2022-12" db="EMBL/GenBank/DDBJ databases">
        <title>Chromosome-level genome assembly of true bugs.</title>
        <authorList>
            <person name="Ma L."/>
            <person name="Li H."/>
        </authorList>
    </citation>
    <scope>NUCLEOTIDE SEQUENCE [LARGE SCALE GENOMIC DNA]</scope>
    <source>
        <strain evidence="11">Lab_2022b</strain>
    </source>
</reference>
<accession>A0AAW1D1K2</accession>
<dbReference type="GO" id="GO:0008409">
    <property type="term" value="F:5'-3' exonuclease activity"/>
    <property type="evidence" value="ECO:0007669"/>
    <property type="project" value="TreeGrafter"/>
</dbReference>
<dbReference type="GO" id="GO:0017108">
    <property type="term" value="F:5'-flap endonuclease activity"/>
    <property type="evidence" value="ECO:0007669"/>
    <property type="project" value="TreeGrafter"/>
</dbReference>
<dbReference type="PANTHER" id="PTHR15749:SF4">
    <property type="entry name" value="FANCONI-ASSOCIATED NUCLEASE 1"/>
    <property type="match status" value="1"/>
</dbReference>
<dbReference type="GO" id="GO:0036297">
    <property type="term" value="P:interstrand cross-link repair"/>
    <property type="evidence" value="ECO:0007669"/>
    <property type="project" value="InterPro"/>
</dbReference>
<gene>
    <name evidence="11" type="ORF">O3M35_011653</name>
</gene>
<keyword evidence="5 8" id="KW-0378">Hydrolase</keyword>
<dbReference type="InterPro" id="IPR033315">
    <property type="entry name" value="Fan1-like"/>
</dbReference>
<evidence type="ECO:0000256" key="3">
    <source>
        <dbReference type="ARBA" id="ARBA00022722"/>
    </source>
</evidence>
<dbReference type="InterPro" id="IPR011856">
    <property type="entry name" value="tRNA_endonuc-like_dom_sf"/>
</dbReference>
<comment type="cofactor">
    <cofactor evidence="8">
        <name>Mg(2+)</name>
        <dbReference type="ChEBI" id="CHEBI:18420"/>
    </cofactor>
    <cofactor evidence="8">
        <name>Mn(2+)</name>
        <dbReference type="ChEBI" id="CHEBI:29035"/>
    </cofactor>
</comment>
<name>A0AAW1D1K2_9HEMI</name>
<dbReference type="PANTHER" id="PTHR15749">
    <property type="entry name" value="FANCONI-ASSOCIATED NUCLEASE 1"/>
    <property type="match status" value="1"/>
</dbReference>
<feature type="compositionally biased region" description="Basic residues" evidence="9">
    <location>
        <begin position="28"/>
        <end position="38"/>
    </location>
</feature>
<dbReference type="InterPro" id="IPR049126">
    <property type="entry name" value="FAN1-like_TPR"/>
</dbReference>
<dbReference type="EC" id="3.1.4.1" evidence="8"/>
<evidence type="ECO:0000313" key="11">
    <source>
        <dbReference type="EMBL" id="KAK9502983.1"/>
    </source>
</evidence>
<dbReference type="InterPro" id="IPR014883">
    <property type="entry name" value="VRR_NUC"/>
</dbReference>
<comment type="caution">
    <text evidence="11">The sequence shown here is derived from an EMBL/GenBank/DDBJ whole genome shotgun (WGS) entry which is preliminary data.</text>
</comment>
<keyword evidence="6 8" id="KW-0460">Magnesium</keyword>
<feature type="compositionally biased region" description="Low complexity" evidence="9">
    <location>
        <begin position="304"/>
        <end position="315"/>
    </location>
</feature>
<evidence type="ECO:0000256" key="6">
    <source>
        <dbReference type="ARBA" id="ARBA00022842"/>
    </source>
</evidence>
<evidence type="ECO:0000256" key="5">
    <source>
        <dbReference type="ARBA" id="ARBA00022801"/>
    </source>
</evidence>
<keyword evidence="8" id="KW-0227">DNA damage</keyword>
<evidence type="ECO:0000313" key="12">
    <source>
        <dbReference type="Proteomes" id="UP001461498"/>
    </source>
</evidence>
<comment type="catalytic activity">
    <reaction evidence="1 8">
        <text>Hydrolytically removes 5'-nucleotides successively from the 3'-hydroxy termini of 3'-hydroxy-terminated oligonucleotides.</text>
        <dbReference type="EC" id="3.1.4.1"/>
    </reaction>
</comment>
<evidence type="ECO:0000256" key="7">
    <source>
        <dbReference type="ARBA" id="ARBA00023211"/>
    </source>
</evidence>
<proteinExistence type="inferred from homology"/>
<comment type="similarity">
    <text evidence="2 8">Belongs to the FAN1 family.</text>
</comment>
<evidence type="ECO:0000256" key="8">
    <source>
        <dbReference type="RuleBase" id="RU365033"/>
    </source>
</evidence>
<organism evidence="11 12">
    <name type="scientific">Rhynocoris fuscipes</name>
    <dbReference type="NCBI Taxonomy" id="488301"/>
    <lineage>
        <taxon>Eukaryota</taxon>
        <taxon>Metazoa</taxon>
        <taxon>Ecdysozoa</taxon>
        <taxon>Arthropoda</taxon>
        <taxon>Hexapoda</taxon>
        <taxon>Insecta</taxon>
        <taxon>Pterygota</taxon>
        <taxon>Neoptera</taxon>
        <taxon>Paraneoptera</taxon>
        <taxon>Hemiptera</taxon>
        <taxon>Heteroptera</taxon>
        <taxon>Panheteroptera</taxon>
        <taxon>Cimicomorpha</taxon>
        <taxon>Reduviidae</taxon>
        <taxon>Harpactorinae</taxon>
        <taxon>Harpactorini</taxon>
        <taxon>Rhynocoris</taxon>
    </lineage>
</organism>
<feature type="compositionally biased region" description="Polar residues" evidence="9">
    <location>
        <begin position="323"/>
        <end position="334"/>
    </location>
</feature>
<dbReference type="Pfam" id="PF21170">
    <property type="entry name" value="FAN1_TPR"/>
    <property type="match status" value="1"/>
</dbReference>
<keyword evidence="4 8" id="KW-0479">Metal-binding</keyword>
<comment type="subcellular location">
    <subcellularLocation>
        <location evidence="8">Nucleus</location>
    </subcellularLocation>
</comment>
<evidence type="ECO:0000256" key="4">
    <source>
        <dbReference type="ARBA" id="ARBA00022723"/>
    </source>
</evidence>
<dbReference type="EMBL" id="JAPXFL010000008">
    <property type="protein sequence ID" value="KAK9502983.1"/>
    <property type="molecule type" value="Genomic_DNA"/>
</dbReference>
<feature type="region of interest" description="Disordered" evidence="9">
    <location>
        <begin position="291"/>
        <end position="336"/>
    </location>
</feature>
<dbReference type="GO" id="GO:0004528">
    <property type="term" value="F:phosphodiesterase I activity"/>
    <property type="evidence" value="ECO:0007669"/>
    <property type="project" value="UniProtKB-EC"/>
</dbReference>
<evidence type="ECO:0000256" key="1">
    <source>
        <dbReference type="ARBA" id="ARBA00000983"/>
    </source>
</evidence>
<evidence type="ECO:0000256" key="2">
    <source>
        <dbReference type="ARBA" id="ARBA00005533"/>
    </source>
</evidence>
<keyword evidence="3 8" id="KW-0540">Nuclease</keyword>
<dbReference type="Gene3D" id="3.40.1350.10">
    <property type="match status" value="1"/>
</dbReference>
<dbReference type="SMART" id="SM00990">
    <property type="entry name" value="VRR_NUC"/>
    <property type="match status" value="1"/>
</dbReference>
<evidence type="ECO:0000256" key="9">
    <source>
        <dbReference type="SAM" id="MobiDB-lite"/>
    </source>
</evidence>
<dbReference type="Proteomes" id="UP001461498">
    <property type="component" value="Unassembled WGS sequence"/>
</dbReference>
<dbReference type="AlphaFoldDB" id="A0AAW1D1K2"/>
<evidence type="ECO:0000259" key="10">
    <source>
        <dbReference type="SMART" id="SM00990"/>
    </source>
</evidence>
<dbReference type="GO" id="GO:0070336">
    <property type="term" value="F:flap-structured DNA binding"/>
    <property type="evidence" value="ECO:0007669"/>
    <property type="project" value="TreeGrafter"/>
</dbReference>
<protein>
    <recommendedName>
        <fullName evidence="8">Fanconi-associated nuclease</fullName>
        <ecNumber evidence="8">3.1.4.1</ecNumber>
    </recommendedName>
</protein>
<dbReference type="Pfam" id="PF08774">
    <property type="entry name" value="VRR_NUC"/>
    <property type="match status" value="1"/>
</dbReference>